<reference evidence="5" key="1">
    <citation type="journal article" date="2016" name="Insect Biochem. Mol. Biol.">
        <title>Multifaceted biological insights from a draft genome sequence of the tobacco hornworm moth, Manduca sexta.</title>
        <authorList>
            <person name="Kanost M.R."/>
            <person name="Arrese E.L."/>
            <person name="Cao X."/>
            <person name="Chen Y.R."/>
            <person name="Chellapilla S."/>
            <person name="Goldsmith M.R."/>
            <person name="Grosse-Wilde E."/>
            <person name="Heckel D.G."/>
            <person name="Herndon N."/>
            <person name="Jiang H."/>
            <person name="Papanicolaou A."/>
            <person name="Qu J."/>
            <person name="Soulages J.L."/>
            <person name="Vogel H."/>
            <person name="Walters J."/>
            <person name="Waterhouse R.M."/>
            <person name="Ahn S.J."/>
            <person name="Almeida F.C."/>
            <person name="An C."/>
            <person name="Aqrawi P."/>
            <person name="Bretschneider A."/>
            <person name="Bryant W.B."/>
            <person name="Bucks S."/>
            <person name="Chao H."/>
            <person name="Chevignon G."/>
            <person name="Christen J.M."/>
            <person name="Clarke D.F."/>
            <person name="Dittmer N.T."/>
            <person name="Ferguson L.C.F."/>
            <person name="Garavelou S."/>
            <person name="Gordon K.H.J."/>
            <person name="Gunaratna R.T."/>
            <person name="Han Y."/>
            <person name="Hauser F."/>
            <person name="He Y."/>
            <person name="Heidel-Fischer H."/>
            <person name="Hirsh A."/>
            <person name="Hu Y."/>
            <person name="Jiang H."/>
            <person name="Kalra D."/>
            <person name="Klinner C."/>
            <person name="Konig C."/>
            <person name="Kovar C."/>
            <person name="Kroll A.R."/>
            <person name="Kuwar S.S."/>
            <person name="Lee S.L."/>
            <person name="Lehman R."/>
            <person name="Li K."/>
            <person name="Li Z."/>
            <person name="Liang H."/>
            <person name="Lovelace S."/>
            <person name="Lu Z."/>
            <person name="Mansfield J.H."/>
            <person name="McCulloch K.J."/>
            <person name="Mathew T."/>
            <person name="Morton B."/>
            <person name="Muzny D.M."/>
            <person name="Neunemann D."/>
            <person name="Ongeri F."/>
            <person name="Pauchet Y."/>
            <person name="Pu L.L."/>
            <person name="Pyrousis I."/>
            <person name="Rao X.J."/>
            <person name="Redding A."/>
            <person name="Roesel C."/>
            <person name="Sanchez-Gracia A."/>
            <person name="Schaack S."/>
            <person name="Shukla A."/>
            <person name="Tetreau G."/>
            <person name="Wang Y."/>
            <person name="Xiong G.H."/>
            <person name="Traut W."/>
            <person name="Walsh T.K."/>
            <person name="Worley K.C."/>
            <person name="Wu D."/>
            <person name="Wu W."/>
            <person name="Wu Y.Q."/>
            <person name="Zhang X."/>
            <person name="Zou Z."/>
            <person name="Zucker H."/>
            <person name="Briscoe A.D."/>
            <person name="Burmester T."/>
            <person name="Clem R.J."/>
            <person name="Feyereisen R."/>
            <person name="Grimmelikhuijzen C.J.P."/>
            <person name="Hamodrakas S.J."/>
            <person name="Hansson B.S."/>
            <person name="Huguet E."/>
            <person name="Jermiin L.S."/>
            <person name="Lan Q."/>
            <person name="Lehman H.K."/>
            <person name="Lorenzen M."/>
            <person name="Merzendorfer H."/>
            <person name="Michalopoulos I."/>
            <person name="Morton D.B."/>
            <person name="Muthukrishnan S."/>
            <person name="Oakeshott J.G."/>
            <person name="Palmer W."/>
            <person name="Park Y."/>
            <person name="Passarelli A.L."/>
            <person name="Rozas J."/>
            <person name="Schwartz L.M."/>
            <person name="Smith W."/>
            <person name="Southgate A."/>
            <person name="Vilcinskas A."/>
            <person name="Vogt R."/>
            <person name="Wang P."/>
            <person name="Werren J."/>
            <person name="Yu X.Q."/>
            <person name="Zhou J.J."/>
            <person name="Brown S.J."/>
            <person name="Scherer S.E."/>
            <person name="Richards S."/>
            <person name="Blissard G.W."/>
        </authorList>
    </citation>
    <scope>NUCLEOTIDE SEQUENCE</scope>
</reference>
<sequence>MSVLSNLLCLCVAHLIAASDAEKDTNNGGDNRCMLPPHPEYGSYTSSVKGSPGNTFYSFELNVTCDREFKLTGSASISCAQGLWSEKMPECREFCLQPSFFKVPISYCVFASGEVYMDGTNNGTAPDETDDSKTETNKTISCVIPEKPRYGSWDYKGPGVSGASREHFYKMFLKILNRPVMKAGSAVYEGTTWVPSGPV</sequence>
<feature type="chain" id="PRO_5038276573" description="Sushi domain-containing protein" evidence="3">
    <location>
        <begin position="22"/>
        <end position="199"/>
    </location>
</feature>
<accession>A0A921ZMD2</accession>
<dbReference type="InterPro" id="IPR000436">
    <property type="entry name" value="Sushi_SCR_CCP_dom"/>
</dbReference>
<dbReference type="SUPFAM" id="SSF57535">
    <property type="entry name" value="Complement control module/SCR domain"/>
    <property type="match status" value="1"/>
</dbReference>
<feature type="signal peptide" evidence="3">
    <location>
        <begin position="1"/>
        <end position="21"/>
    </location>
</feature>
<keyword evidence="1" id="KW-1015">Disulfide bond</keyword>
<protein>
    <recommendedName>
        <fullName evidence="4">Sushi domain-containing protein</fullName>
    </recommendedName>
</protein>
<dbReference type="Proteomes" id="UP000791440">
    <property type="component" value="Unassembled WGS sequence"/>
</dbReference>
<dbReference type="PROSITE" id="PS50923">
    <property type="entry name" value="SUSHI"/>
    <property type="match status" value="1"/>
</dbReference>
<comment type="caution">
    <text evidence="2">Lacks conserved residue(s) required for the propagation of feature annotation.</text>
</comment>
<dbReference type="EMBL" id="JH668691">
    <property type="protein sequence ID" value="KAG6460692.1"/>
    <property type="molecule type" value="Genomic_DNA"/>
</dbReference>
<feature type="domain" description="Sushi" evidence="4">
    <location>
        <begin position="31"/>
        <end position="93"/>
    </location>
</feature>
<keyword evidence="6" id="KW-1185">Reference proteome</keyword>
<evidence type="ECO:0000256" key="3">
    <source>
        <dbReference type="SAM" id="SignalP"/>
    </source>
</evidence>
<gene>
    <name evidence="5" type="ORF">O3G_MSEX012163</name>
</gene>
<name>A0A921ZMD2_MANSE</name>
<organism evidence="5 6">
    <name type="scientific">Manduca sexta</name>
    <name type="common">Tobacco hawkmoth</name>
    <name type="synonym">Tobacco hornworm</name>
    <dbReference type="NCBI Taxonomy" id="7130"/>
    <lineage>
        <taxon>Eukaryota</taxon>
        <taxon>Metazoa</taxon>
        <taxon>Ecdysozoa</taxon>
        <taxon>Arthropoda</taxon>
        <taxon>Hexapoda</taxon>
        <taxon>Insecta</taxon>
        <taxon>Pterygota</taxon>
        <taxon>Neoptera</taxon>
        <taxon>Endopterygota</taxon>
        <taxon>Lepidoptera</taxon>
        <taxon>Glossata</taxon>
        <taxon>Ditrysia</taxon>
        <taxon>Bombycoidea</taxon>
        <taxon>Sphingidae</taxon>
        <taxon>Sphinginae</taxon>
        <taxon>Sphingini</taxon>
        <taxon>Manduca</taxon>
    </lineage>
</organism>
<evidence type="ECO:0000256" key="1">
    <source>
        <dbReference type="ARBA" id="ARBA00023157"/>
    </source>
</evidence>
<evidence type="ECO:0000313" key="6">
    <source>
        <dbReference type="Proteomes" id="UP000791440"/>
    </source>
</evidence>
<keyword evidence="3" id="KW-0732">Signal</keyword>
<dbReference type="SMART" id="SM00032">
    <property type="entry name" value="CCP"/>
    <property type="match status" value="1"/>
</dbReference>
<evidence type="ECO:0000259" key="4">
    <source>
        <dbReference type="PROSITE" id="PS50923"/>
    </source>
</evidence>
<evidence type="ECO:0000256" key="2">
    <source>
        <dbReference type="PROSITE-ProRule" id="PRU00302"/>
    </source>
</evidence>
<comment type="caution">
    <text evidence="5">The sequence shown here is derived from an EMBL/GenBank/DDBJ whole genome shotgun (WGS) entry which is preliminary data.</text>
</comment>
<dbReference type="InterPro" id="IPR035976">
    <property type="entry name" value="Sushi/SCR/CCP_sf"/>
</dbReference>
<dbReference type="EMBL" id="JH668691">
    <property type="protein sequence ID" value="KAG6460693.1"/>
    <property type="molecule type" value="Genomic_DNA"/>
</dbReference>
<dbReference type="AlphaFoldDB" id="A0A921ZMD2"/>
<dbReference type="CDD" id="cd00033">
    <property type="entry name" value="CCP"/>
    <property type="match status" value="1"/>
</dbReference>
<dbReference type="Pfam" id="PF00084">
    <property type="entry name" value="Sushi"/>
    <property type="match status" value="1"/>
</dbReference>
<evidence type="ECO:0000313" key="5">
    <source>
        <dbReference type="EMBL" id="KAG6460693.1"/>
    </source>
</evidence>
<keyword evidence="2" id="KW-0768">Sushi</keyword>
<dbReference type="Gene3D" id="2.10.70.10">
    <property type="entry name" value="Complement Module, domain 1"/>
    <property type="match status" value="1"/>
</dbReference>
<reference evidence="5" key="2">
    <citation type="submission" date="2020-12" db="EMBL/GenBank/DDBJ databases">
        <authorList>
            <person name="Kanost M."/>
        </authorList>
    </citation>
    <scope>NUCLEOTIDE SEQUENCE</scope>
</reference>
<proteinExistence type="predicted"/>